<dbReference type="Pfam" id="PF00122">
    <property type="entry name" value="E1-E2_ATPase"/>
    <property type="match status" value="1"/>
</dbReference>
<evidence type="ECO:0000259" key="2">
    <source>
        <dbReference type="Pfam" id="PF00122"/>
    </source>
</evidence>
<gene>
    <name evidence="3" type="ORF">SO802_029241</name>
</gene>
<evidence type="ECO:0000256" key="1">
    <source>
        <dbReference type="ARBA" id="ARBA00022842"/>
    </source>
</evidence>
<dbReference type="Gene3D" id="2.70.150.10">
    <property type="entry name" value="Calcium-transporting ATPase, cytoplasmic transduction domain A"/>
    <property type="match status" value="1"/>
</dbReference>
<proteinExistence type="predicted"/>
<name>A0AAW2BUS6_9ROSI</name>
<evidence type="ECO:0000313" key="4">
    <source>
        <dbReference type="Proteomes" id="UP001459277"/>
    </source>
</evidence>
<dbReference type="InterPro" id="IPR059000">
    <property type="entry name" value="ATPase_P-type_domA"/>
</dbReference>
<sequence length="129" mass="13829">MVQGLSVGIDDLANQCLCKSALTGESLPVTKNLGDGVYSVSTCKQDAIEGVVIATGLHTLFGKAVHLVETTTIVGHFQQVVTAIRNFCICSIAIGQVTNVDDFHVALLWLCSISAIPLFKDFIDMYNIL</sequence>
<keyword evidence="4" id="KW-1185">Reference proteome</keyword>
<dbReference type="Proteomes" id="UP001459277">
    <property type="component" value="Unassembled WGS sequence"/>
</dbReference>
<dbReference type="EMBL" id="JAZDWU010000010">
    <property type="protein sequence ID" value="KAK9989002.1"/>
    <property type="molecule type" value="Genomic_DNA"/>
</dbReference>
<evidence type="ECO:0000313" key="3">
    <source>
        <dbReference type="EMBL" id="KAK9989002.1"/>
    </source>
</evidence>
<protein>
    <recommendedName>
        <fullName evidence="2">P-type ATPase A domain-containing protein</fullName>
    </recommendedName>
</protein>
<dbReference type="AlphaFoldDB" id="A0AAW2BUS6"/>
<dbReference type="PANTHER" id="PTHR42861">
    <property type="entry name" value="CALCIUM-TRANSPORTING ATPASE"/>
    <property type="match status" value="1"/>
</dbReference>
<feature type="domain" description="P-type ATPase A" evidence="2">
    <location>
        <begin position="19"/>
        <end position="69"/>
    </location>
</feature>
<organism evidence="3 4">
    <name type="scientific">Lithocarpus litseifolius</name>
    <dbReference type="NCBI Taxonomy" id="425828"/>
    <lineage>
        <taxon>Eukaryota</taxon>
        <taxon>Viridiplantae</taxon>
        <taxon>Streptophyta</taxon>
        <taxon>Embryophyta</taxon>
        <taxon>Tracheophyta</taxon>
        <taxon>Spermatophyta</taxon>
        <taxon>Magnoliopsida</taxon>
        <taxon>eudicotyledons</taxon>
        <taxon>Gunneridae</taxon>
        <taxon>Pentapetalae</taxon>
        <taxon>rosids</taxon>
        <taxon>fabids</taxon>
        <taxon>Fagales</taxon>
        <taxon>Fagaceae</taxon>
        <taxon>Lithocarpus</taxon>
    </lineage>
</organism>
<comment type="caution">
    <text evidence="3">The sequence shown here is derived from an EMBL/GenBank/DDBJ whole genome shotgun (WGS) entry which is preliminary data.</text>
</comment>
<dbReference type="Gene3D" id="1.20.1110.10">
    <property type="entry name" value="Calcium-transporting ATPase, transmembrane domain"/>
    <property type="match status" value="1"/>
</dbReference>
<accession>A0AAW2BUS6</accession>
<dbReference type="InterPro" id="IPR008250">
    <property type="entry name" value="ATPase_P-typ_transduc_dom_A_sf"/>
</dbReference>
<reference evidence="3 4" key="1">
    <citation type="submission" date="2024-01" db="EMBL/GenBank/DDBJ databases">
        <title>A telomere-to-telomere, gap-free genome of sweet tea (Lithocarpus litseifolius).</title>
        <authorList>
            <person name="Zhou J."/>
        </authorList>
    </citation>
    <scope>NUCLEOTIDE SEQUENCE [LARGE SCALE GENOMIC DNA]</scope>
    <source>
        <strain evidence="3">Zhou-2022a</strain>
        <tissue evidence="3">Leaf</tissue>
    </source>
</reference>
<dbReference type="SUPFAM" id="SSF81653">
    <property type="entry name" value="Calcium ATPase, transduction domain A"/>
    <property type="match status" value="1"/>
</dbReference>
<keyword evidence="1" id="KW-0460">Magnesium</keyword>